<feature type="region of interest" description="Disordered" evidence="1">
    <location>
        <begin position="194"/>
        <end position="214"/>
    </location>
</feature>
<name>A0A8K0SKW2_9HYPO</name>
<evidence type="ECO:0000313" key="2">
    <source>
        <dbReference type="EMBL" id="KAH7310575.1"/>
    </source>
</evidence>
<dbReference type="SUPFAM" id="SSF54928">
    <property type="entry name" value="RNA-binding domain, RBD"/>
    <property type="match status" value="1"/>
</dbReference>
<gene>
    <name evidence="2" type="ORF">B0I35DRAFT_481879</name>
</gene>
<evidence type="ECO:0008006" key="4">
    <source>
        <dbReference type="Google" id="ProtNLM"/>
    </source>
</evidence>
<comment type="caution">
    <text evidence="2">The sequence shown here is derived from an EMBL/GenBank/DDBJ whole genome shotgun (WGS) entry which is preliminary data.</text>
</comment>
<dbReference type="Proteomes" id="UP000813444">
    <property type="component" value="Unassembled WGS sequence"/>
</dbReference>
<evidence type="ECO:0000313" key="3">
    <source>
        <dbReference type="Proteomes" id="UP000813444"/>
    </source>
</evidence>
<protein>
    <recommendedName>
        <fullName evidence="4">RRM domain-containing protein</fullName>
    </recommendedName>
</protein>
<sequence length="214" mass="23223">MELNDWMRTVDLHRCRKGRLLIVRSIHFEASRAEVEGRCNVKLSERGRIRYFWADPQQTGRRNPGWVYVVFEKGSNCRKGRDDLRNLKIRGRPVEVHLSKYPHPDGPEHVRERRPGQALPPPPPPPPAAAAPAPPPAPGPAVSADPAGSYLPAWVLFTSNNPPAPLPVSGPSVSGDPAAPVRPPLPALVYFGNAPSPAAPAAVPPANDPDSEIE</sequence>
<dbReference type="AlphaFoldDB" id="A0A8K0SKW2"/>
<reference evidence="2" key="1">
    <citation type="journal article" date="2021" name="Nat. Commun.">
        <title>Genetic determinants of endophytism in the Arabidopsis root mycobiome.</title>
        <authorList>
            <person name="Mesny F."/>
            <person name="Miyauchi S."/>
            <person name="Thiergart T."/>
            <person name="Pickel B."/>
            <person name="Atanasova L."/>
            <person name="Karlsson M."/>
            <person name="Huettel B."/>
            <person name="Barry K.W."/>
            <person name="Haridas S."/>
            <person name="Chen C."/>
            <person name="Bauer D."/>
            <person name="Andreopoulos W."/>
            <person name="Pangilinan J."/>
            <person name="LaButti K."/>
            <person name="Riley R."/>
            <person name="Lipzen A."/>
            <person name="Clum A."/>
            <person name="Drula E."/>
            <person name="Henrissat B."/>
            <person name="Kohler A."/>
            <person name="Grigoriev I.V."/>
            <person name="Martin F.M."/>
            <person name="Hacquard S."/>
        </authorList>
    </citation>
    <scope>NUCLEOTIDE SEQUENCE</scope>
    <source>
        <strain evidence="2">MPI-CAGE-CH-0235</strain>
    </source>
</reference>
<feature type="compositionally biased region" description="Basic and acidic residues" evidence="1">
    <location>
        <begin position="95"/>
        <end position="115"/>
    </location>
</feature>
<dbReference type="InterPro" id="IPR035979">
    <property type="entry name" value="RBD_domain_sf"/>
</dbReference>
<accession>A0A8K0SKW2</accession>
<feature type="region of interest" description="Disordered" evidence="1">
    <location>
        <begin position="95"/>
        <end position="144"/>
    </location>
</feature>
<dbReference type="OrthoDB" id="5153781at2759"/>
<dbReference type="GO" id="GO:0003676">
    <property type="term" value="F:nucleic acid binding"/>
    <property type="evidence" value="ECO:0007669"/>
    <property type="project" value="InterPro"/>
</dbReference>
<feature type="compositionally biased region" description="Pro residues" evidence="1">
    <location>
        <begin position="118"/>
        <end position="139"/>
    </location>
</feature>
<organism evidence="2 3">
    <name type="scientific">Stachybotrys elegans</name>
    <dbReference type="NCBI Taxonomy" id="80388"/>
    <lineage>
        <taxon>Eukaryota</taxon>
        <taxon>Fungi</taxon>
        <taxon>Dikarya</taxon>
        <taxon>Ascomycota</taxon>
        <taxon>Pezizomycotina</taxon>
        <taxon>Sordariomycetes</taxon>
        <taxon>Hypocreomycetidae</taxon>
        <taxon>Hypocreales</taxon>
        <taxon>Stachybotryaceae</taxon>
        <taxon>Stachybotrys</taxon>
    </lineage>
</organism>
<dbReference type="EMBL" id="JAGPNK010000012">
    <property type="protein sequence ID" value="KAH7310575.1"/>
    <property type="molecule type" value="Genomic_DNA"/>
</dbReference>
<evidence type="ECO:0000256" key="1">
    <source>
        <dbReference type="SAM" id="MobiDB-lite"/>
    </source>
</evidence>
<keyword evidence="3" id="KW-1185">Reference proteome</keyword>
<proteinExistence type="predicted"/>